<keyword evidence="7" id="KW-0460">Magnesium</keyword>
<dbReference type="InterPro" id="IPR023298">
    <property type="entry name" value="ATPase_P-typ_TM_dom_sf"/>
</dbReference>
<organism evidence="14 15">
    <name type="scientific">Albugo candida</name>
    <dbReference type="NCBI Taxonomy" id="65357"/>
    <lineage>
        <taxon>Eukaryota</taxon>
        <taxon>Sar</taxon>
        <taxon>Stramenopiles</taxon>
        <taxon>Oomycota</taxon>
        <taxon>Peronosporomycetes</taxon>
        <taxon>Albuginales</taxon>
        <taxon>Albuginaceae</taxon>
        <taxon>Albugo</taxon>
    </lineage>
</organism>
<feature type="transmembrane region" description="Helical" evidence="11">
    <location>
        <begin position="1227"/>
        <end position="1248"/>
    </location>
</feature>
<accession>A0A024G346</accession>
<evidence type="ECO:0000256" key="4">
    <source>
        <dbReference type="ARBA" id="ARBA00022723"/>
    </source>
</evidence>
<feature type="transmembrane region" description="Helical" evidence="11">
    <location>
        <begin position="464"/>
        <end position="483"/>
    </location>
</feature>
<dbReference type="InterPro" id="IPR006544">
    <property type="entry name" value="P-type_TPase_V"/>
</dbReference>
<name>A0A024G346_9STRA</name>
<dbReference type="FunCoup" id="A0A024G346">
    <property type="interactions" value="664"/>
</dbReference>
<dbReference type="InterPro" id="IPR057255">
    <property type="entry name" value="2TM_P5A-ATPase"/>
</dbReference>
<protein>
    <recommendedName>
        <fullName evidence="16">Cation-transporting ATPase</fullName>
    </recommendedName>
</protein>
<evidence type="ECO:0000256" key="8">
    <source>
        <dbReference type="ARBA" id="ARBA00022967"/>
    </source>
</evidence>
<feature type="transmembrane region" description="Helical" evidence="11">
    <location>
        <begin position="1150"/>
        <end position="1174"/>
    </location>
</feature>
<dbReference type="Gene3D" id="3.40.50.1000">
    <property type="entry name" value="HAD superfamily/HAD-like"/>
    <property type="match status" value="1"/>
</dbReference>
<evidence type="ECO:0000259" key="12">
    <source>
        <dbReference type="Pfam" id="PF00122"/>
    </source>
</evidence>
<dbReference type="InterPro" id="IPR023299">
    <property type="entry name" value="ATPase_P-typ_cyto_dom_N"/>
</dbReference>
<comment type="similarity">
    <text evidence="2">Belongs to the cation transport ATPase (P-type) (TC 3.A.3) family. Type V subfamily.</text>
</comment>
<dbReference type="SUPFAM" id="SSF81665">
    <property type="entry name" value="Calcium ATPase, transmembrane domain M"/>
    <property type="match status" value="1"/>
</dbReference>
<feature type="transmembrane region" description="Helical" evidence="11">
    <location>
        <begin position="1107"/>
        <end position="1130"/>
    </location>
</feature>
<dbReference type="Proteomes" id="UP000053237">
    <property type="component" value="Unassembled WGS sequence"/>
</dbReference>
<dbReference type="InterPro" id="IPR044492">
    <property type="entry name" value="P_typ_ATPase_HD_dom"/>
</dbReference>
<dbReference type="InterPro" id="IPR001757">
    <property type="entry name" value="P_typ_ATPase"/>
</dbReference>
<feature type="transmembrane region" description="Helical" evidence="11">
    <location>
        <begin position="1186"/>
        <end position="1207"/>
    </location>
</feature>
<dbReference type="InterPro" id="IPR036412">
    <property type="entry name" value="HAD-like_sf"/>
</dbReference>
<comment type="subcellular location">
    <subcellularLocation>
        <location evidence="1">Membrane</location>
        <topology evidence="1">Multi-pass membrane protein</topology>
    </subcellularLocation>
</comment>
<comment type="caution">
    <text evidence="14">The sequence shown here is derived from an EMBL/GenBank/DDBJ whole genome shotgun (WGS) entry which is preliminary data.</text>
</comment>
<evidence type="ECO:0000313" key="14">
    <source>
        <dbReference type="EMBL" id="CCI41086.1"/>
    </source>
</evidence>
<dbReference type="Pfam" id="PF00122">
    <property type="entry name" value="E1-E2_ATPase"/>
    <property type="match status" value="1"/>
</dbReference>
<dbReference type="AlphaFoldDB" id="A0A024G346"/>
<dbReference type="OrthoDB" id="48943at2759"/>
<dbReference type="PRINTS" id="PR00119">
    <property type="entry name" value="CATATPASE"/>
</dbReference>
<dbReference type="GO" id="GO:0005789">
    <property type="term" value="C:endoplasmic reticulum membrane"/>
    <property type="evidence" value="ECO:0007669"/>
    <property type="project" value="TreeGrafter"/>
</dbReference>
<dbReference type="SFLD" id="SFLDS00003">
    <property type="entry name" value="Haloacid_Dehalogenase"/>
    <property type="match status" value="1"/>
</dbReference>
<evidence type="ECO:0000256" key="5">
    <source>
        <dbReference type="ARBA" id="ARBA00022741"/>
    </source>
</evidence>
<dbReference type="SFLD" id="SFLDF00027">
    <property type="entry name" value="p-type_atpase"/>
    <property type="match status" value="1"/>
</dbReference>
<proteinExistence type="inferred from homology"/>
<dbReference type="Pfam" id="PF13246">
    <property type="entry name" value="Cation_ATPase"/>
    <property type="match status" value="1"/>
</dbReference>
<sequence>MVPRARVQIQDPEIHIESIYAPLPIAFRLDVLPFIFLYTTLCILFFERPECETILTILTSLVIFFHALAFLLTEWSVDVKAWMHYSYLPHIPMDSVYLKSSHLCAKVTHMRADNPKQMVPLQFPFVSRMTSEREQDEIEELAKESATISFTYQQIKCCAYNANMNTTLWSLMKGEKLDSVKEFSCCFRRLEFPDRNELRSYVQANGYSSEKAVVSAKMKWEDNDFVIPMPPFIELLKEQLVAPFFVFQFFCMLLWCLDDYVYYSLMTLAMLVVFECTVVKQRQRNMEMMHQMRHAPQQCLVYRSKKWKQVWSTELVPGDLISLDASIVSDTGMRKDENDGTIDALVPCDLLLLSGACIVNESMLSGESIPLRKESLRLDAGEKGSEQLDIDDTSGAKHRKHVVFGGTRVLQITRDDVTSKQTLPPFNRGCVAYVLRTGFGTTKGSLMRTILYSSQRVTANNVEAMYFIAFLLVFALSAAGYVLSQGLQDQTRSRFKLLLHCVMIITSVVPPELPMELSLAVTNSLLALIKHQIFCTEPFRIPFAGRIDVFCFDKTGTLTSDDFTMLGVAGLPLKTNVEEGVCDNQHLQELNMIAAEDLSLEPVLILAGCQSLVELRGQVMGDPIEKIALESVCWSLKAKHESLVQPECHSRLYDSVKSMSILHRYSFSSELKRMSTVALVEYYNRDGRGNTKSTNNEVRLVCKGAPEALESLYESKPASYQAVYRHYASRGCRVLALGYRILKGKADEQSDYKSRKLSRSEAEKDLIFAGFLILHCPLKNDTKRTIRKLLQSKHKVAILTGDNVLTAIDVAGQIGIHGDTEKKPLILTSHKREQSNVPEWRTADQDRLEAKADTCYSFDLDRLVDLASQYHLCLTGDGISALYQSQLQPLNREKAFNKEQKAMESFMQVLEKVVVHCTVFARTSPIQKKQVIMALNRSGKGTAMCGDGTNDVGALKQAHVGISIVSAPKLERAARKVANTQQTSTIQDRLNRLQLENESSQIVRLGDASIASPFTSKSSSIRVTRQLVRQGRCTLVTTVQMYKILGINCLVTAYYLSALFSHGVKTGDQQITISGFGIALFFLFLSRSRPAKKLCNQRPPQGVFTPIVILSILGQFVIHLSCLLGALAVAEPYLDPNDPSMHPDGKFAPCVINSIMFIVSTVMQLNTFVANYRGAPFMESFWEHKLLSYASMACYGLLVMLLFEIFTPLNDLFELVPLPDSEVRDQVVRVVLGDTVMTIFFETMLLQLGKRLCC</sequence>
<keyword evidence="3 11" id="KW-0812">Transmembrane</keyword>
<dbReference type="SUPFAM" id="SSF56784">
    <property type="entry name" value="HAD-like"/>
    <property type="match status" value="1"/>
</dbReference>
<dbReference type="InterPro" id="IPR008250">
    <property type="entry name" value="ATPase_P-typ_transduc_dom_A_sf"/>
</dbReference>
<dbReference type="GO" id="GO:0006874">
    <property type="term" value="P:intracellular calcium ion homeostasis"/>
    <property type="evidence" value="ECO:0007669"/>
    <property type="project" value="TreeGrafter"/>
</dbReference>
<keyword evidence="8" id="KW-1278">Translocase</keyword>
<feature type="domain" description="P-type ATPase A" evidence="12">
    <location>
        <begin position="345"/>
        <end position="449"/>
    </location>
</feature>
<dbReference type="STRING" id="65357.A0A024G346"/>
<dbReference type="InParanoid" id="A0A024G346"/>
<dbReference type="NCBIfam" id="TIGR01494">
    <property type="entry name" value="ATPase_P-type"/>
    <property type="match status" value="2"/>
</dbReference>
<evidence type="ECO:0000313" key="15">
    <source>
        <dbReference type="Proteomes" id="UP000053237"/>
    </source>
</evidence>
<keyword evidence="9 11" id="KW-1133">Transmembrane helix</keyword>
<evidence type="ECO:0000256" key="7">
    <source>
        <dbReference type="ARBA" id="ARBA00022842"/>
    </source>
</evidence>
<keyword evidence="5" id="KW-0547">Nucleotide-binding</keyword>
<evidence type="ECO:0000256" key="11">
    <source>
        <dbReference type="SAM" id="Phobius"/>
    </source>
</evidence>
<dbReference type="SFLD" id="SFLDG00002">
    <property type="entry name" value="C1.7:_P-type_atpase_like"/>
    <property type="match status" value="1"/>
</dbReference>
<dbReference type="GO" id="GO:0046872">
    <property type="term" value="F:metal ion binding"/>
    <property type="evidence" value="ECO:0007669"/>
    <property type="project" value="UniProtKB-KW"/>
</dbReference>
<dbReference type="GO" id="GO:0016887">
    <property type="term" value="F:ATP hydrolysis activity"/>
    <property type="evidence" value="ECO:0007669"/>
    <property type="project" value="InterPro"/>
</dbReference>
<dbReference type="GO" id="GO:0005524">
    <property type="term" value="F:ATP binding"/>
    <property type="evidence" value="ECO:0007669"/>
    <property type="project" value="UniProtKB-KW"/>
</dbReference>
<feature type="transmembrane region" description="Helical" evidence="11">
    <location>
        <begin position="1069"/>
        <end position="1086"/>
    </location>
</feature>
<feature type="domain" description="P5A-ATPase transmembrane helical hairpin" evidence="13">
    <location>
        <begin position="23"/>
        <end position="86"/>
    </location>
</feature>
<dbReference type="Gene3D" id="3.40.1110.10">
    <property type="entry name" value="Calcium-transporting ATPase, cytoplasmic domain N"/>
    <property type="match status" value="1"/>
</dbReference>
<evidence type="ECO:0000256" key="6">
    <source>
        <dbReference type="ARBA" id="ARBA00022840"/>
    </source>
</evidence>
<dbReference type="Gene3D" id="2.70.150.10">
    <property type="entry name" value="Calcium-transporting ATPase, cytoplasmic transduction domain A"/>
    <property type="match status" value="1"/>
</dbReference>
<dbReference type="PANTHER" id="PTHR45630:SF7">
    <property type="entry name" value="ENDOPLASMIC RETICULUM TRANSMEMBRANE HELIX TRANSLOCASE"/>
    <property type="match status" value="1"/>
</dbReference>
<keyword evidence="4" id="KW-0479">Metal-binding</keyword>
<dbReference type="PANTHER" id="PTHR45630">
    <property type="entry name" value="CATION-TRANSPORTING ATPASE-RELATED"/>
    <property type="match status" value="1"/>
</dbReference>
<reference evidence="14 15" key="1">
    <citation type="submission" date="2012-05" db="EMBL/GenBank/DDBJ databases">
        <title>Recombination and specialization in a pathogen metapopulation.</title>
        <authorList>
            <person name="Gardiner A."/>
            <person name="Kemen E."/>
            <person name="Schultz-Larsen T."/>
            <person name="MacLean D."/>
            <person name="Van Oosterhout C."/>
            <person name="Jones J.D.G."/>
        </authorList>
    </citation>
    <scope>NUCLEOTIDE SEQUENCE [LARGE SCALE GENOMIC DNA]</scope>
    <source>
        <strain evidence="14 15">Ac Nc2</strain>
    </source>
</reference>
<evidence type="ECO:0000256" key="2">
    <source>
        <dbReference type="ARBA" id="ARBA00006000"/>
    </source>
</evidence>
<dbReference type="SUPFAM" id="SSF81653">
    <property type="entry name" value="Calcium ATPase, transduction domain A"/>
    <property type="match status" value="1"/>
</dbReference>
<evidence type="ECO:0000256" key="3">
    <source>
        <dbReference type="ARBA" id="ARBA00022692"/>
    </source>
</evidence>
<feature type="transmembrane region" description="Helical" evidence="11">
    <location>
        <begin position="25"/>
        <end position="46"/>
    </location>
</feature>
<dbReference type="InterPro" id="IPR059000">
    <property type="entry name" value="ATPase_P-type_domA"/>
</dbReference>
<dbReference type="PROSITE" id="PS00154">
    <property type="entry name" value="ATPASE_E1_E2"/>
    <property type="match status" value="1"/>
</dbReference>
<dbReference type="GO" id="GO:0019829">
    <property type="term" value="F:ATPase-coupled monoatomic cation transmembrane transporter activity"/>
    <property type="evidence" value="ECO:0007669"/>
    <property type="project" value="TreeGrafter"/>
</dbReference>
<evidence type="ECO:0000256" key="1">
    <source>
        <dbReference type="ARBA" id="ARBA00004141"/>
    </source>
</evidence>
<evidence type="ECO:0000259" key="13">
    <source>
        <dbReference type="Pfam" id="PF23143"/>
    </source>
</evidence>
<evidence type="ECO:0000256" key="9">
    <source>
        <dbReference type="ARBA" id="ARBA00022989"/>
    </source>
</evidence>
<gene>
    <name evidence="14" type="ORF">BN9_018700</name>
</gene>
<dbReference type="Pfam" id="PF23143">
    <property type="entry name" value="2TM_P5A-ATPase"/>
    <property type="match status" value="1"/>
</dbReference>
<dbReference type="EMBL" id="CAIX01000014">
    <property type="protein sequence ID" value="CCI41086.1"/>
    <property type="molecule type" value="Genomic_DNA"/>
</dbReference>
<feature type="transmembrane region" description="Helical" evidence="11">
    <location>
        <begin position="261"/>
        <end position="279"/>
    </location>
</feature>
<evidence type="ECO:0008006" key="16">
    <source>
        <dbReference type="Google" id="ProtNLM"/>
    </source>
</evidence>
<dbReference type="InterPro" id="IPR018303">
    <property type="entry name" value="ATPase_P-typ_P_site"/>
</dbReference>
<keyword evidence="6" id="KW-0067">ATP-binding</keyword>
<keyword evidence="10 11" id="KW-0472">Membrane</keyword>
<feature type="transmembrane region" description="Helical" evidence="11">
    <location>
        <begin position="52"/>
        <end position="73"/>
    </location>
</feature>
<dbReference type="GO" id="GO:0015662">
    <property type="term" value="F:P-type ion transporter activity"/>
    <property type="evidence" value="ECO:0007669"/>
    <property type="project" value="TreeGrafter"/>
</dbReference>
<evidence type="ECO:0000256" key="10">
    <source>
        <dbReference type="ARBA" id="ARBA00023136"/>
    </source>
</evidence>
<keyword evidence="15" id="KW-1185">Reference proteome</keyword>
<dbReference type="NCBIfam" id="TIGR01657">
    <property type="entry name" value="P-ATPase-V"/>
    <property type="match status" value="1"/>
</dbReference>
<dbReference type="InterPro" id="IPR023214">
    <property type="entry name" value="HAD_sf"/>
</dbReference>